<protein>
    <recommendedName>
        <fullName evidence="4">TonB-dependent receptor-like beta-barrel domain-containing protein</fullName>
    </recommendedName>
</protein>
<dbReference type="Gene3D" id="2.40.170.20">
    <property type="entry name" value="TonB-dependent receptor, beta-barrel domain"/>
    <property type="match status" value="1"/>
</dbReference>
<dbReference type="EMBL" id="CP095046">
    <property type="protein sequence ID" value="UOQ73517.1"/>
    <property type="molecule type" value="Genomic_DNA"/>
</dbReference>
<evidence type="ECO:0000256" key="1">
    <source>
        <dbReference type="ARBA" id="ARBA00004442"/>
    </source>
</evidence>
<organism evidence="5 6">
    <name type="scientific">Hymenobacter cellulosilyticus</name>
    <dbReference type="NCBI Taxonomy" id="2932248"/>
    <lineage>
        <taxon>Bacteria</taxon>
        <taxon>Pseudomonadati</taxon>
        <taxon>Bacteroidota</taxon>
        <taxon>Cytophagia</taxon>
        <taxon>Cytophagales</taxon>
        <taxon>Hymenobacteraceae</taxon>
        <taxon>Hymenobacter</taxon>
    </lineage>
</organism>
<evidence type="ECO:0000313" key="6">
    <source>
        <dbReference type="Proteomes" id="UP000831796"/>
    </source>
</evidence>
<accession>A0A8T9Q7G1</accession>
<feature type="domain" description="TonB-dependent receptor-like beta-barrel" evidence="4">
    <location>
        <begin position="2"/>
        <end position="172"/>
    </location>
</feature>
<dbReference type="GO" id="GO:0009279">
    <property type="term" value="C:cell outer membrane"/>
    <property type="evidence" value="ECO:0007669"/>
    <property type="project" value="UniProtKB-SubCell"/>
</dbReference>
<dbReference type="InterPro" id="IPR000531">
    <property type="entry name" value="Beta-barrel_TonB"/>
</dbReference>
<dbReference type="Proteomes" id="UP000831796">
    <property type="component" value="Chromosome"/>
</dbReference>
<evidence type="ECO:0000313" key="5">
    <source>
        <dbReference type="EMBL" id="UOQ73517.1"/>
    </source>
</evidence>
<dbReference type="SUPFAM" id="SSF56935">
    <property type="entry name" value="Porins"/>
    <property type="match status" value="1"/>
</dbReference>
<reference evidence="5" key="1">
    <citation type="submission" date="2022-04" db="EMBL/GenBank/DDBJ databases">
        <title>Hymenobacter sp. isolated from the air.</title>
        <authorList>
            <person name="Won M."/>
            <person name="Lee C.-M."/>
            <person name="Woen H.-Y."/>
            <person name="Kwon S.-W."/>
        </authorList>
    </citation>
    <scope>NUCLEOTIDE SEQUENCE</scope>
    <source>
        <strain evidence="5">5116S-3</strain>
    </source>
</reference>
<evidence type="ECO:0000256" key="2">
    <source>
        <dbReference type="ARBA" id="ARBA00023136"/>
    </source>
</evidence>
<dbReference type="KEGG" id="hcu:MUN79_06160"/>
<keyword evidence="3" id="KW-0998">Cell outer membrane</keyword>
<comment type="subcellular location">
    <subcellularLocation>
        <location evidence="1">Cell outer membrane</location>
    </subcellularLocation>
</comment>
<dbReference type="Pfam" id="PF00593">
    <property type="entry name" value="TonB_dep_Rec_b-barrel"/>
    <property type="match status" value="1"/>
</dbReference>
<dbReference type="InterPro" id="IPR036942">
    <property type="entry name" value="Beta-barrel_TonB_sf"/>
</dbReference>
<keyword evidence="2" id="KW-0472">Membrane</keyword>
<sequence>MVDVNYFRSYYNDFIGAQRFVGNRDGSRPSAQQLGASAATLQMAGSNTRILQVWTNARQEVQTQGAALGVSYNVARPLTITANYSLNLIEKDKLPEGFQTFFNTPKHKYNLGANGLLAKHFNYSVNYRWAQGHLYEMPFAVGTLQDYSTVDAYVGYVIPKAYTTIQVGGSNLFNATNTQVYGGPNIGRLVFAGLLIDIK</sequence>
<evidence type="ECO:0000256" key="3">
    <source>
        <dbReference type="ARBA" id="ARBA00023237"/>
    </source>
</evidence>
<name>A0A8T9Q7G1_9BACT</name>
<gene>
    <name evidence="5" type="ORF">MUN79_06160</name>
</gene>
<evidence type="ECO:0000259" key="4">
    <source>
        <dbReference type="Pfam" id="PF00593"/>
    </source>
</evidence>
<proteinExistence type="predicted"/>
<dbReference type="AlphaFoldDB" id="A0A8T9Q7G1"/>
<keyword evidence="6" id="KW-1185">Reference proteome</keyword>